<evidence type="ECO:0000313" key="1">
    <source>
        <dbReference type="EMBL" id="PJC52875.1"/>
    </source>
</evidence>
<dbReference type="EMBL" id="PFRH01000021">
    <property type="protein sequence ID" value="PJC52875.1"/>
    <property type="molecule type" value="Genomic_DNA"/>
</dbReference>
<dbReference type="AlphaFoldDB" id="A0A2M8FAW3"/>
<accession>A0A2M8FAW3</accession>
<dbReference type="InterPro" id="IPR036583">
    <property type="entry name" value="23S_rRNA_IVS_sf"/>
</dbReference>
<dbReference type="NCBIfam" id="TIGR02436">
    <property type="entry name" value="four helix bundle protein"/>
    <property type="match status" value="1"/>
</dbReference>
<comment type="caution">
    <text evidence="1">The sequence shown here is derived from an EMBL/GenBank/DDBJ whole genome shotgun (WGS) entry which is preliminary data.</text>
</comment>
<organism evidence="1 2">
    <name type="scientific">Candidatus Magasanikbacteria bacterium CG_4_9_14_0_2_um_filter_42_11</name>
    <dbReference type="NCBI Taxonomy" id="1974643"/>
    <lineage>
        <taxon>Bacteria</taxon>
        <taxon>Candidatus Magasanikiibacteriota</taxon>
    </lineage>
</organism>
<dbReference type="Proteomes" id="UP000231456">
    <property type="component" value="Unassembled WGS sequence"/>
</dbReference>
<dbReference type="PANTHER" id="PTHR38471:SF2">
    <property type="entry name" value="FOUR HELIX BUNDLE PROTEIN"/>
    <property type="match status" value="1"/>
</dbReference>
<gene>
    <name evidence="1" type="ORF">CO030_00605</name>
</gene>
<dbReference type="SUPFAM" id="SSF158446">
    <property type="entry name" value="IVS-encoded protein-like"/>
    <property type="match status" value="1"/>
</dbReference>
<protein>
    <submittedName>
        <fullName evidence="1">Four helix bundle protein</fullName>
    </submittedName>
</protein>
<sequence length="120" mass="14053">MQDYHNLLVWKRAMEFVKLVYRLTSHFPKEETYGLTSQLRRSSVSVISNIVEGRGKASDKDFLRFLYISKGSLNESQCQLEIALALEFISQKQFDFILKKLNEVDFLLYKLIISLEKKPS</sequence>
<dbReference type="CDD" id="cd16377">
    <property type="entry name" value="23S_rRNA_IVP_like"/>
    <property type="match status" value="1"/>
</dbReference>
<name>A0A2M8FAW3_9BACT</name>
<dbReference type="PANTHER" id="PTHR38471">
    <property type="entry name" value="FOUR HELIX BUNDLE PROTEIN"/>
    <property type="match status" value="1"/>
</dbReference>
<dbReference type="Pfam" id="PF05635">
    <property type="entry name" value="23S_rRNA_IVP"/>
    <property type="match status" value="1"/>
</dbReference>
<proteinExistence type="predicted"/>
<reference evidence="2" key="1">
    <citation type="submission" date="2017-09" db="EMBL/GenBank/DDBJ databases">
        <title>Depth-based differentiation of microbial function through sediment-hosted aquifers and enrichment of novel symbionts in the deep terrestrial subsurface.</title>
        <authorList>
            <person name="Probst A.J."/>
            <person name="Ladd B."/>
            <person name="Jarett J.K."/>
            <person name="Geller-Mcgrath D.E."/>
            <person name="Sieber C.M.K."/>
            <person name="Emerson J.B."/>
            <person name="Anantharaman K."/>
            <person name="Thomas B.C."/>
            <person name="Malmstrom R."/>
            <person name="Stieglmeier M."/>
            <person name="Klingl A."/>
            <person name="Woyke T."/>
            <person name="Ryan C.M."/>
            <person name="Banfield J.F."/>
        </authorList>
    </citation>
    <scope>NUCLEOTIDE SEQUENCE [LARGE SCALE GENOMIC DNA]</scope>
</reference>
<dbReference type="InterPro" id="IPR012657">
    <property type="entry name" value="23S_rRNA-intervening_sequence"/>
</dbReference>
<evidence type="ECO:0000313" key="2">
    <source>
        <dbReference type="Proteomes" id="UP000231456"/>
    </source>
</evidence>
<dbReference type="Gene3D" id="1.20.1440.60">
    <property type="entry name" value="23S rRNA-intervening sequence"/>
    <property type="match status" value="1"/>
</dbReference>